<dbReference type="AlphaFoldDB" id="A0A6L6QBB6"/>
<dbReference type="InterPro" id="IPR006260">
    <property type="entry name" value="TonB/TolA_C"/>
</dbReference>
<organism evidence="7 8">
    <name type="scientific">Massilia eburnea</name>
    <dbReference type="NCBI Taxonomy" id="1776165"/>
    <lineage>
        <taxon>Bacteria</taxon>
        <taxon>Pseudomonadati</taxon>
        <taxon>Pseudomonadota</taxon>
        <taxon>Betaproteobacteria</taxon>
        <taxon>Burkholderiales</taxon>
        <taxon>Oxalobacteraceae</taxon>
        <taxon>Telluria group</taxon>
        <taxon>Massilia</taxon>
    </lineage>
</organism>
<dbReference type="SUPFAM" id="SSF74653">
    <property type="entry name" value="TolA/TonB C-terminal domain"/>
    <property type="match status" value="1"/>
</dbReference>
<evidence type="ECO:0000256" key="4">
    <source>
        <dbReference type="ARBA" id="ARBA00023136"/>
    </source>
</evidence>
<dbReference type="Pfam" id="PF13103">
    <property type="entry name" value="TonB_2"/>
    <property type="match status" value="1"/>
</dbReference>
<dbReference type="EMBL" id="WNKX01000001">
    <property type="protein sequence ID" value="MTW09331.1"/>
    <property type="molecule type" value="Genomic_DNA"/>
</dbReference>
<sequence>MTMGNAGGPYRVPKRHGGTRAFLLALAMHCVLFAFLWVGIRWNNDPTGVDAEIWDVTTQMAAPKAPEPEPVKEPEPEPERPPVKETPPEEVKPLPKEPDIALQKKKEKEKKEAEEKKLAELKKKIDEEKRLAEQEKKDKLEQEKAKKLADLKEKEKLAKARAAELQRITGQAAAGSTGTAARSTAPRLDDGYKAAIVTRIRSFLNYPGQEDVEAVYTISQLPSGEVLGVRRVKSSGVPAYDSAIESAIRNASPLPKRKDGTVEREITATFKLKEMRQ</sequence>
<protein>
    <submittedName>
        <fullName evidence="7">TonB family protein</fullName>
    </submittedName>
</protein>
<reference evidence="7 8" key="1">
    <citation type="submission" date="2019-11" db="EMBL/GenBank/DDBJ databases">
        <title>Type strains purchased from KCTC, JCM and DSMZ.</title>
        <authorList>
            <person name="Lu H."/>
        </authorList>
    </citation>
    <scope>NUCLEOTIDE SEQUENCE [LARGE SCALE GENOMIC DNA]</scope>
    <source>
        <strain evidence="7 8">JCM 31587</strain>
    </source>
</reference>
<dbReference type="NCBIfam" id="TIGR01352">
    <property type="entry name" value="tonB_Cterm"/>
    <property type="match status" value="1"/>
</dbReference>
<dbReference type="GO" id="GO:0016020">
    <property type="term" value="C:membrane"/>
    <property type="evidence" value="ECO:0007669"/>
    <property type="project" value="UniProtKB-SubCell"/>
</dbReference>
<feature type="region of interest" description="Disordered" evidence="5">
    <location>
        <begin position="61"/>
        <end position="111"/>
    </location>
</feature>
<dbReference type="OrthoDB" id="5298892at2"/>
<proteinExistence type="predicted"/>
<keyword evidence="2 6" id="KW-0812">Transmembrane</keyword>
<dbReference type="Proteomes" id="UP000472320">
    <property type="component" value="Unassembled WGS sequence"/>
</dbReference>
<name>A0A6L6QBB6_9BURK</name>
<gene>
    <name evidence="7" type="ORF">GM658_01840</name>
</gene>
<accession>A0A6L6QBB6</accession>
<evidence type="ECO:0000256" key="1">
    <source>
        <dbReference type="ARBA" id="ARBA00004167"/>
    </source>
</evidence>
<evidence type="ECO:0000313" key="7">
    <source>
        <dbReference type="EMBL" id="MTW09331.1"/>
    </source>
</evidence>
<comment type="subcellular location">
    <subcellularLocation>
        <location evidence="1">Membrane</location>
        <topology evidence="1">Single-pass membrane protein</topology>
    </subcellularLocation>
</comment>
<dbReference type="Gene3D" id="3.30.1150.10">
    <property type="match status" value="1"/>
</dbReference>
<keyword evidence="3 6" id="KW-1133">Transmembrane helix</keyword>
<evidence type="ECO:0000256" key="3">
    <source>
        <dbReference type="ARBA" id="ARBA00022989"/>
    </source>
</evidence>
<feature type="transmembrane region" description="Helical" evidence="6">
    <location>
        <begin position="21"/>
        <end position="40"/>
    </location>
</feature>
<dbReference type="RefSeq" id="WP_155452300.1">
    <property type="nucleotide sequence ID" value="NZ_WNKX01000001.1"/>
</dbReference>
<evidence type="ECO:0000256" key="5">
    <source>
        <dbReference type="SAM" id="MobiDB-lite"/>
    </source>
</evidence>
<feature type="compositionally biased region" description="Basic and acidic residues" evidence="5">
    <location>
        <begin position="66"/>
        <end position="111"/>
    </location>
</feature>
<evidence type="ECO:0000256" key="2">
    <source>
        <dbReference type="ARBA" id="ARBA00022692"/>
    </source>
</evidence>
<comment type="caution">
    <text evidence="7">The sequence shown here is derived from an EMBL/GenBank/DDBJ whole genome shotgun (WGS) entry which is preliminary data.</text>
</comment>
<evidence type="ECO:0000313" key="8">
    <source>
        <dbReference type="Proteomes" id="UP000472320"/>
    </source>
</evidence>
<keyword evidence="8" id="KW-1185">Reference proteome</keyword>
<keyword evidence="4 6" id="KW-0472">Membrane</keyword>
<evidence type="ECO:0000256" key="6">
    <source>
        <dbReference type="SAM" id="Phobius"/>
    </source>
</evidence>